<feature type="compositionally biased region" description="Gly residues" evidence="1">
    <location>
        <begin position="386"/>
        <end position="398"/>
    </location>
</feature>
<evidence type="ECO:0000313" key="3">
    <source>
        <dbReference type="Proteomes" id="UP000605568"/>
    </source>
</evidence>
<organism evidence="2 3">
    <name type="scientific">Lentzea cavernae</name>
    <dbReference type="NCBI Taxonomy" id="2020703"/>
    <lineage>
        <taxon>Bacteria</taxon>
        <taxon>Bacillati</taxon>
        <taxon>Actinomycetota</taxon>
        <taxon>Actinomycetes</taxon>
        <taxon>Pseudonocardiales</taxon>
        <taxon>Pseudonocardiaceae</taxon>
        <taxon>Lentzea</taxon>
    </lineage>
</organism>
<evidence type="ECO:0008006" key="4">
    <source>
        <dbReference type="Google" id="ProtNLM"/>
    </source>
</evidence>
<sequence length="564" mass="56697">MVQGLTLTPGFGEGTEFTDGFSGAGMVDTVAGLVKAAQDQDSASIAAFSVGLAFDVVGAALNPLGAVLGAGVGWLIDHIFFLREPLDLLIGDNIAIRQETEKLKEDAAGYEGLASGHLDALRKLDGWTGEAAERFRATMSHVAKELEAIGSAVNASAKLMGTMGAVVTAVRSLVRDIIAMVIGNLIGGALVAMGLAPITLGASVVAFVGTAVATALEALARIMGHIAKLKSLLTSSSKAADDLGTALTNMSDDAARFTRGGGSSSVSTPPPLRGNGDTPSINGGGGAGGPRPPAADVPPVQRPPEVPGGSGAGAPRPPAGDVPTTQRPPEVPATGGKGDTPEPPPVQRPPADGTNTATVTPPAVKPPDSPTVPKPQEVPSSPPPGGGAGGATPPGTGGAPRPSTPPPGAPNTPATPKPDDAAPKPSTGDPNAPKPPVGESAAPKPPGSDTPGPGGAGGTKPLSWGEAKNHIEDLGKYGKQHLESVLTTKFGKTPEEAADISRWIKNFEELAAPGGHLTVAGRAFATGSMLHLVHELWKELGADRHGQQENSGFLGDLREYNSQQ</sequence>
<reference evidence="3" key="1">
    <citation type="journal article" date="2019" name="Int. J. Syst. Evol. Microbiol.">
        <title>The Global Catalogue of Microorganisms (GCM) 10K type strain sequencing project: providing services to taxonomists for standard genome sequencing and annotation.</title>
        <authorList>
            <consortium name="The Broad Institute Genomics Platform"/>
            <consortium name="The Broad Institute Genome Sequencing Center for Infectious Disease"/>
            <person name="Wu L."/>
            <person name="Ma J."/>
        </authorList>
    </citation>
    <scope>NUCLEOTIDE SEQUENCE [LARGE SCALE GENOMIC DNA]</scope>
    <source>
        <strain evidence="3">CGMCC 4.7367</strain>
    </source>
</reference>
<keyword evidence="3" id="KW-1185">Reference proteome</keyword>
<protein>
    <recommendedName>
        <fullName evidence="4">WXG100 family type VII secretion target</fullName>
    </recommendedName>
</protein>
<gene>
    <name evidence="2" type="ORF">GCM10017774_41970</name>
</gene>
<name>A0ABQ3MGA2_9PSEU</name>
<feature type="compositionally biased region" description="Pro residues" evidence="1">
    <location>
        <begin position="290"/>
        <end position="306"/>
    </location>
</feature>
<accession>A0ABQ3MGA2</accession>
<evidence type="ECO:0000256" key="1">
    <source>
        <dbReference type="SAM" id="MobiDB-lite"/>
    </source>
</evidence>
<feature type="compositionally biased region" description="Pro residues" evidence="1">
    <location>
        <begin position="402"/>
        <end position="416"/>
    </location>
</feature>
<dbReference type="Proteomes" id="UP000605568">
    <property type="component" value="Unassembled WGS sequence"/>
</dbReference>
<dbReference type="EMBL" id="BNAR01000006">
    <property type="protein sequence ID" value="GHH43798.1"/>
    <property type="molecule type" value="Genomic_DNA"/>
</dbReference>
<evidence type="ECO:0000313" key="2">
    <source>
        <dbReference type="EMBL" id="GHH43798.1"/>
    </source>
</evidence>
<feature type="region of interest" description="Disordered" evidence="1">
    <location>
        <begin position="254"/>
        <end position="467"/>
    </location>
</feature>
<proteinExistence type="predicted"/>
<comment type="caution">
    <text evidence="2">The sequence shown here is derived from an EMBL/GenBank/DDBJ whole genome shotgun (WGS) entry which is preliminary data.</text>
</comment>
<feature type="compositionally biased region" description="Pro residues" evidence="1">
    <location>
        <begin position="363"/>
        <end position="373"/>
    </location>
</feature>